<comment type="caution">
    <text evidence="1">The sequence shown here is derived from an EMBL/GenBank/DDBJ whole genome shotgun (WGS) entry which is preliminary data.</text>
</comment>
<dbReference type="AlphaFoldDB" id="A0A417YWM9"/>
<evidence type="ECO:0000313" key="2">
    <source>
        <dbReference type="Proteomes" id="UP000284416"/>
    </source>
</evidence>
<dbReference type="OrthoDB" id="2452999at2"/>
<dbReference type="EMBL" id="QWEG01000003">
    <property type="protein sequence ID" value="RHW41966.1"/>
    <property type="molecule type" value="Genomic_DNA"/>
</dbReference>
<evidence type="ECO:0000313" key="1">
    <source>
        <dbReference type="EMBL" id="RHW41966.1"/>
    </source>
</evidence>
<proteinExistence type="predicted"/>
<organism evidence="1 2">
    <name type="scientific">Neobacillus notoginsengisoli</name>
    <dbReference type="NCBI Taxonomy" id="1578198"/>
    <lineage>
        <taxon>Bacteria</taxon>
        <taxon>Bacillati</taxon>
        <taxon>Bacillota</taxon>
        <taxon>Bacilli</taxon>
        <taxon>Bacillales</taxon>
        <taxon>Bacillaceae</taxon>
        <taxon>Neobacillus</taxon>
    </lineage>
</organism>
<name>A0A417YWM9_9BACI</name>
<dbReference type="RefSeq" id="WP_118919621.1">
    <property type="nucleotide sequence ID" value="NZ_QWEG01000003.1"/>
</dbReference>
<sequence>MKIPNELDGAKVIQYTNNVPSNDYGIVLYEEESTKKEVKITGIAIAKYEDAEGFNLFSCDLNWQVIGDYFYFTLVEAINEACDGFGVKSNDWCLVDKQS</sequence>
<reference evidence="1 2" key="1">
    <citation type="journal article" date="2017" name="Int. J. Syst. Evol. Microbiol.">
        <title>Bacillus notoginsengisoli sp. nov., a novel bacterium isolated from the rhizosphere of Panax notoginseng.</title>
        <authorList>
            <person name="Zhang M.Y."/>
            <person name="Cheng J."/>
            <person name="Cai Y."/>
            <person name="Zhang T.Y."/>
            <person name="Wu Y.Y."/>
            <person name="Manikprabhu D."/>
            <person name="Li W.J."/>
            <person name="Zhang Y.X."/>
        </authorList>
    </citation>
    <scope>NUCLEOTIDE SEQUENCE [LARGE SCALE GENOMIC DNA]</scope>
    <source>
        <strain evidence="1 2">JCM 30743</strain>
    </source>
</reference>
<accession>A0A417YWM9</accession>
<gene>
    <name evidence="1" type="ORF">D1B31_04790</name>
</gene>
<keyword evidence="2" id="KW-1185">Reference proteome</keyword>
<dbReference type="Proteomes" id="UP000284416">
    <property type="component" value="Unassembled WGS sequence"/>
</dbReference>
<protein>
    <submittedName>
        <fullName evidence="1">Uncharacterized protein</fullName>
    </submittedName>
</protein>